<dbReference type="PROSITE" id="PS50011">
    <property type="entry name" value="PROTEIN_KINASE_DOM"/>
    <property type="match status" value="1"/>
</dbReference>
<evidence type="ECO:0000256" key="1">
    <source>
        <dbReference type="SAM" id="Coils"/>
    </source>
</evidence>
<dbReference type="GO" id="GO:0004672">
    <property type="term" value="F:protein kinase activity"/>
    <property type="evidence" value="ECO:0007669"/>
    <property type="project" value="InterPro"/>
</dbReference>
<dbReference type="Proteomes" id="UP000485058">
    <property type="component" value="Unassembled WGS sequence"/>
</dbReference>
<dbReference type="SUPFAM" id="SSF56112">
    <property type="entry name" value="Protein kinase-like (PK-like)"/>
    <property type="match status" value="1"/>
</dbReference>
<dbReference type="GO" id="GO:0005524">
    <property type="term" value="F:ATP binding"/>
    <property type="evidence" value="ECO:0007669"/>
    <property type="project" value="InterPro"/>
</dbReference>
<keyword evidence="1" id="KW-0175">Coiled coil</keyword>
<proteinExistence type="predicted"/>
<feature type="region of interest" description="Disordered" evidence="2">
    <location>
        <begin position="378"/>
        <end position="404"/>
    </location>
</feature>
<dbReference type="InterPro" id="IPR008271">
    <property type="entry name" value="Ser/Thr_kinase_AS"/>
</dbReference>
<dbReference type="InterPro" id="IPR000719">
    <property type="entry name" value="Prot_kinase_dom"/>
</dbReference>
<sequence>MSNASSAGPEQPTLNEYEEATAAFDATDMSANDLSELGSSLAAADKQLGEGSEGLVLAGTLRSKPVAVKVEVVTPIDGGPQNINVGTACVMPLALGSLHDLLLKLENCQSLPLALVLDVCIQLLHDVTEAQRRLGLLHGDIKPSNILVTVDGQISLGDTSNAVLLPNNQTSGTTSSWSIQYSCRSQRVAAAEDEDIPASFGTDTYSLVPAQGQPGISPVQEVVNEVLELQQQLAASSVQLAATRAREALLEEENQQLRLRLQQQVQLEADRQQQGKEVVMQLEQQVVKLQTEVQSVTAANHLATQQAEAALQQLHQVSQLAEATRLQQRACNQKQQQVWEAEVQQQRSRAERAEAQLHQLLATLAIIHDPTALSWCKAASSSSSGGNTPLRISLGGSDNCGVHQ</sequence>
<reference evidence="4 5" key="1">
    <citation type="submission" date="2020-02" db="EMBL/GenBank/DDBJ databases">
        <title>Draft genome sequence of Haematococcus lacustris strain NIES-144.</title>
        <authorList>
            <person name="Morimoto D."/>
            <person name="Nakagawa S."/>
            <person name="Yoshida T."/>
            <person name="Sawayama S."/>
        </authorList>
    </citation>
    <scope>NUCLEOTIDE SEQUENCE [LARGE SCALE GENOMIC DNA]</scope>
    <source>
        <strain evidence="4 5">NIES-144</strain>
    </source>
</reference>
<protein>
    <recommendedName>
        <fullName evidence="3">Protein kinase domain-containing protein</fullName>
    </recommendedName>
</protein>
<dbReference type="Gene3D" id="1.10.510.10">
    <property type="entry name" value="Transferase(Phosphotransferase) domain 1"/>
    <property type="match status" value="1"/>
</dbReference>
<comment type="caution">
    <text evidence="4">The sequence shown here is derived from an EMBL/GenBank/DDBJ whole genome shotgun (WGS) entry which is preliminary data.</text>
</comment>
<dbReference type="PROSITE" id="PS00108">
    <property type="entry name" value="PROTEIN_KINASE_ST"/>
    <property type="match status" value="1"/>
</dbReference>
<feature type="coiled-coil region" evidence="1">
    <location>
        <begin position="336"/>
        <end position="363"/>
    </location>
</feature>
<feature type="coiled-coil region" evidence="1">
    <location>
        <begin position="240"/>
        <end position="299"/>
    </location>
</feature>
<organism evidence="4 5">
    <name type="scientific">Haematococcus lacustris</name>
    <name type="common">Green alga</name>
    <name type="synonym">Haematococcus pluvialis</name>
    <dbReference type="NCBI Taxonomy" id="44745"/>
    <lineage>
        <taxon>Eukaryota</taxon>
        <taxon>Viridiplantae</taxon>
        <taxon>Chlorophyta</taxon>
        <taxon>core chlorophytes</taxon>
        <taxon>Chlorophyceae</taxon>
        <taxon>CS clade</taxon>
        <taxon>Chlamydomonadales</taxon>
        <taxon>Haematococcaceae</taxon>
        <taxon>Haematococcus</taxon>
    </lineage>
</organism>
<keyword evidence="5" id="KW-1185">Reference proteome</keyword>
<name>A0A699Z752_HAELA</name>
<evidence type="ECO:0000313" key="5">
    <source>
        <dbReference type="Proteomes" id="UP000485058"/>
    </source>
</evidence>
<dbReference type="EMBL" id="BLLF01001126">
    <property type="protein sequence ID" value="GFH17300.1"/>
    <property type="molecule type" value="Genomic_DNA"/>
</dbReference>
<dbReference type="AlphaFoldDB" id="A0A699Z752"/>
<accession>A0A699Z752</accession>
<gene>
    <name evidence="4" type="ORF">HaLaN_13906</name>
</gene>
<dbReference type="InterPro" id="IPR011009">
    <property type="entry name" value="Kinase-like_dom_sf"/>
</dbReference>
<evidence type="ECO:0000313" key="4">
    <source>
        <dbReference type="EMBL" id="GFH17300.1"/>
    </source>
</evidence>
<feature type="domain" description="Protein kinase" evidence="3">
    <location>
        <begin position="1"/>
        <end position="287"/>
    </location>
</feature>
<evidence type="ECO:0000259" key="3">
    <source>
        <dbReference type="PROSITE" id="PS50011"/>
    </source>
</evidence>
<evidence type="ECO:0000256" key="2">
    <source>
        <dbReference type="SAM" id="MobiDB-lite"/>
    </source>
</evidence>